<evidence type="ECO:0000313" key="16">
    <source>
        <dbReference type="Proteomes" id="UP000470875"/>
    </source>
</evidence>
<dbReference type="PRINTS" id="PR01874">
    <property type="entry name" value="DNAREPAIRADA"/>
</dbReference>
<dbReference type="Pfam" id="PF13481">
    <property type="entry name" value="AAA_25"/>
    <property type="match status" value="1"/>
</dbReference>
<comment type="function">
    <text evidence="11">Plays a role in repairing double-strand DNA breaks, probably involving stabilizing or processing branched DNA or blocked replication forks.</text>
</comment>
<evidence type="ECO:0000256" key="4">
    <source>
        <dbReference type="ARBA" id="ARBA00022771"/>
    </source>
</evidence>
<keyword evidence="7 11" id="KW-0067">ATP-binding</keyword>
<dbReference type="Gene3D" id="3.30.230.10">
    <property type="match status" value="1"/>
</dbReference>
<dbReference type="CDD" id="cd01121">
    <property type="entry name" value="RadA_SMS_N"/>
    <property type="match status" value="1"/>
</dbReference>
<dbReference type="InterPro" id="IPR020588">
    <property type="entry name" value="RecA_ATP-bd"/>
</dbReference>
<dbReference type="AlphaFoldDB" id="A0A6N7VT85"/>
<dbReference type="InterPro" id="IPR020568">
    <property type="entry name" value="Ribosomal_Su5_D2-typ_SF"/>
</dbReference>
<evidence type="ECO:0000256" key="2">
    <source>
        <dbReference type="ARBA" id="ARBA00022741"/>
    </source>
</evidence>
<dbReference type="SUPFAM" id="SSF52540">
    <property type="entry name" value="P-loop containing nucleoside triphosphate hydrolases"/>
    <property type="match status" value="1"/>
</dbReference>
<reference evidence="15 16" key="1">
    <citation type="submission" date="2019-08" db="EMBL/GenBank/DDBJ databases">
        <title>In-depth cultivation of the pig gut microbiome towards novel bacterial diversity and tailored functional studies.</title>
        <authorList>
            <person name="Wylensek D."/>
            <person name="Hitch T.C.A."/>
            <person name="Clavel T."/>
        </authorList>
    </citation>
    <scope>NUCLEOTIDE SEQUENCE [LARGE SCALE GENOMIC DNA]</scope>
    <source>
        <strain evidence="15 16">WB03_NA08</strain>
    </source>
</reference>
<dbReference type="InterPro" id="IPR041166">
    <property type="entry name" value="Rubredoxin_2"/>
</dbReference>
<dbReference type="PANTHER" id="PTHR32472">
    <property type="entry name" value="DNA REPAIR PROTEIN RADA"/>
    <property type="match status" value="1"/>
</dbReference>
<dbReference type="Proteomes" id="UP000470875">
    <property type="component" value="Unassembled WGS sequence"/>
</dbReference>
<name>A0A6N7VT85_9ACTO</name>
<dbReference type="SMART" id="SM00382">
    <property type="entry name" value="AAA"/>
    <property type="match status" value="1"/>
</dbReference>
<dbReference type="GO" id="GO:0005829">
    <property type="term" value="C:cytosol"/>
    <property type="evidence" value="ECO:0007669"/>
    <property type="project" value="TreeGrafter"/>
</dbReference>
<keyword evidence="1 11" id="KW-0479">Metal-binding</keyword>
<keyword evidence="2 11" id="KW-0547">Nucleotide-binding</keyword>
<dbReference type="GO" id="GO:0005524">
    <property type="term" value="F:ATP binding"/>
    <property type="evidence" value="ECO:0007669"/>
    <property type="project" value="UniProtKB-UniRule"/>
</dbReference>
<evidence type="ECO:0000256" key="13">
    <source>
        <dbReference type="RuleBase" id="RU003555"/>
    </source>
</evidence>
<dbReference type="Pfam" id="PF13541">
    <property type="entry name" value="ChlI"/>
    <property type="match status" value="1"/>
</dbReference>
<sequence length="453" mass="47175">MAKAKVLYQCNACGWSTPKWVGQCRDCGEWGTLAEHAAVGPTGSAPTVRQPAQPVTQVDATQAQAFPSGISELDRVLGPGITPGAVILLVGEPGVGKSTLLLDVAARFARMAVQRGPVLYATGEESAAQVRLRADRIGALTDNLLLAAENSFESVMAHIQETSPSLIVLDSVQTFTTASADGAAGGVNQVKGVASEIIAVVKDRHIPAILVGHVTKDGNLAGPRTLEHLVDVVCQFEGDRHTPLRLLRAVKNRYGATDEVGCFQLTDAGIEEVPDPSVLFTTSYSEEIPGSCTTMTLEGNRPMAVEIQALVAPGGGGSGRRTVAGVDPARVGMVLAVLQARLGLDLKDMDVYVSTVGGAPARGPSSDLAIGLALLSATSGKPIALRSFAVGEVGLTGDIRGCAGLGRRIQESARLGYKIGLIPQSQSESTSHMKDCTLIPVRTLSEAWTQSLA</sequence>
<keyword evidence="10 11" id="KW-0234">DNA repair</keyword>
<keyword evidence="16" id="KW-1185">Reference proteome</keyword>
<comment type="domain">
    <text evidence="11">The middle region has homology to RecA with ATPase motifs including the RadA KNRFG motif, while the C-terminus is homologous to Lon protease.</text>
</comment>
<dbReference type="InterPro" id="IPR003593">
    <property type="entry name" value="AAA+_ATPase"/>
</dbReference>
<evidence type="ECO:0000256" key="9">
    <source>
        <dbReference type="ARBA" id="ARBA00023125"/>
    </source>
</evidence>
<dbReference type="GO" id="GO:0016787">
    <property type="term" value="F:hydrolase activity"/>
    <property type="evidence" value="ECO:0007669"/>
    <property type="project" value="UniProtKB-KW"/>
</dbReference>
<dbReference type="GO" id="GO:0003684">
    <property type="term" value="F:damaged DNA binding"/>
    <property type="evidence" value="ECO:0007669"/>
    <property type="project" value="InterPro"/>
</dbReference>
<comment type="caution">
    <text evidence="15">The sequence shown here is derived from an EMBL/GenBank/DDBJ whole genome shotgun (WGS) entry which is preliminary data.</text>
</comment>
<dbReference type="InterPro" id="IPR004504">
    <property type="entry name" value="DNA_repair_RadA"/>
</dbReference>
<accession>A0A6N7VT85</accession>
<feature type="short sequence motif" description="RadA KNRFG motif" evidence="11">
    <location>
        <begin position="251"/>
        <end position="255"/>
    </location>
</feature>
<evidence type="ECO:0000256" key="8">
    <source>
        <dbReference type="ARBA" id="ARBA00023016"/>
    </source>
</evidence>
<dbReference type="InterPro" id="IPR027417">
    <property type="entry name" value="P-loop_NTPase"/>
</dbReference>
<keyword evidence="5" id="KW-0378">Hydrolase</keyword>
<dbReference type="InterPro" id="IPR014721">
    <property type="entry name" value="Ribsml_uS5_D2-typ_fold_subgr"/>
</dbReference>
<evidence type="ECO:0000256" key="12">
    <source>
        <dbReference type="NCBIfam" id="TIGR00416"/>
    </source>
</evidence>
<evidence type="ECO:0000256" key="7">
    <source>
        <dbReference type="ARBA" id="ARBA00022840"/>
    </source>
</evidence>
<keyword evidence="3 11" id="KW-0227">DNA damage</keyword>
<feature type="domain" description="RecA family profile 1" evidence="14">
    <location>
        <begin position="62"/>
        <end position="214"/>
    </location>
</feature>
<dbReference type="PROSITE" id="PS50162">
    <property type="entry name" value="RECA_2"/>
    <property type="match status" value="1"/>
</dbReference>
<dbReference type="PANTHER" id="PTHR32472:SF10">
    <property type="entry name" value="DNA REPAIR PROTEIN RADA-LIKE PROTEIN"/>
    <property type="match status" value="1"/>
</dbReference>
<feature type="region of interest" description="Lon-protease-like" evidence="11">
    <location>
        <begin position="350"/>
        <end position="453"/>
    </location>
</feature>
<keyword evidence="4 13" id="KW-0863">Zinc-finger</keyword>
<organism evidence="15 16">
    <name type="scientific">Scrofimicrobium canadense</name>
    <dbReference type="NCBI Taxonomy" id="2652290"/>
    <lineage>
        <taxon>Bacteria</taxon>
        <taxon>Bacillati</taxon>
        <taxon>Actinomycetota</taxon>
        <taxon>Actinomycetes</taxon>
        <taxon>Actinomycetales</taxon>
        <taxon>Actinomycetaceae</taxon>
        <taxon>Scrofimicrobium</taxon>
    </lineage>
</organism>
<dbReference type="FunFam" id="3.40.50.300:FF:000050">
    <property type="entry name" value="DNA repair protein RadA"/>
    <property type="match status" value="1"/>
</dbReference>
<evidence type="ECO:0000256" key="11">
    <source>
        <dbReference type="HAMAP-Rule" id="MF_01498"/>
    </source>
</evidence>
<keyword evidence="8 11" id="KW-0346">Stress response</keyword>
<dbReference type="EMBL" id="VULO01000005">
    <property type="protein sequence ID" value="MSS84160.1"/>
    <property type="molecule type" value="Genomic_DNA"/>
</dbReference>
<keyword evidence="9 11" id="KW-0238">DNA-binding</keyword>
<evidence type="ECO:0000256" key="1">
    <source>
        <dbReference type="ARBA" id="ARBA00022723"/>
    </source>
</evidence>
<dbReference type="Pfam" id="PF18073">
    <property type="entry name" value="Zn_ribbon_LapB"/>
    <property type="match status" value="1"/>
</dbReference>
<comment type="function">
    <text evidence="13">DNA-dependent ATPase involved in processing of recombination intermediates, plays a role in repairing DNA breaks. Stimulates the branch migration of RecA-mediated strand transfer reactions, allowing the 3' invading strand to extend heteroduplex DNA faster. Binds ssDNA in the presence of ADP but not other nucleotides, has ATPase activity that is stimulated by ssDNA and various branched DNA structures, but inhibited by SSB. Does not have RecA's homology-searching function.</text>
</comment>
<dbReference type="GO" id="GO:0140664">
    <property type="term" value="F:ATP-dependent DNA damage sensor activity"/>
    <property type="evidence" value="ECO:0007669"/>
    <property type="project" value="InterPro"/>
</dbReference>
<proteinExistence type="inferred from homology"/>
<evidence type="ECO:0000256" key="6">
    <source>
        <dbReference type="ARBA" id="ARBA00022833"/>
    </source>
</evidence>
<dbReference type="GO" id="GO:0008270">
    <property type="term" value="F:zinc ion binding"/>
    <property type="evidence" value="ECO:0007669"/>
    <property type="project" value="UniProtKB-KW"/>
</dbReference>
<gene>
    <name evidence="11 15" type="primary">radA</name>
    <name evidence="15" type="ORF">FYJ24_05135</name>
</gene>
<dbReference type="NCBIfam" id="TIGR00416">
    <property type="entry name" value="sms"/>
    <property type="match status" value="1"/>
</dbReference>
<dbReference type="RefSeq" id="WP_154544257.1">
    <property type="nucleotide sequence ID" value="NZ_VULO01000005.1"/>
</dbReference>
<evidence type="ECO:0000256" key="10">
    <source>
        <dbReference type="ARBA" id="ARBA00023204"/>
    </source>
</evidence>
<comment type="similarity">
    <text evidence="11 13">Belongs to the RecA family. RadA subfamily.</text>
</comment>
<keyword evidence="6 13" id="KW-0862">Zinc</keyword>
<dbReference type="HAMAP" id="MF_01498">
    <property type="entry name" value="RadA_bact"/>
    <property type="match status" value="1"/>
</dbReference>
<dbReference type="GO" id="GO:0000725">
    <property type="term" value="P:recombinational repair"/>
    <property type="evidence" value="ECO:0007669"/>
    <property type="project" value="UniProtKB-UniRule"/>
</dbReference>
<dbReference type="SUPFAM" id="SSF54211">
    <property type="entry name" value="Ribosomal protein S5 domain 2-like"/>
    <property type="match status" value="1"/>
</dbReference>
<feature type="binding site" evidence="11">
    <location>
        <begin position="91"/>
        <end position="98"/>
    </location>
    <ligand>
        <name>ATP</name>
        <dbReference type="ChEBI" id="CHEBI:30616"/>
    </ligand>
</feature>
<protein>
    <recommendedName>
        <fullName evidence="11 12">DNA repair protein RadA</fullName>
    </recommendedName>
</protein>
<evidence type="ECO:0000256" key="3">
    <source>
        <dbReference type="ARBA" id="ARBA00022763"/>
    </source>
</evidence>
<evidence type="ECO:0000259" key="14">
    <source>
        <dbReference type="PROSITE" id="PS50162"/>
    </source>
</evidence>
<evidence type="ECO:0000313" key="15">
    <source>
        <dbReference type="EMBL" id="MSS84160.1"/>
    </source>
</evidence>
<dbReference type="Gene3D" id="3.40.50.300">
    <property type="entry name" value="P-loop containing nucleotide triphosphate hydrolases"/>
    <property type="match status" value="1"/>
</dbReference>
<evidence type="ECO:0000256" key="5">
    <source>
        <dbReference type="ARBA" id="ARBA00022801"/>
    </source>
</evidence>